<feature type="domain" description="DUF4218" evidence="1">
    <location>
        <begin position="57"/>
        <end position="158"/>
    </location>
</feature>
<evidence type="ECO:0000313" key="2">
    <source>
        <dbReference type="EMBL" id="CAH9102781.1"/>
    </source>
</evidence>
<dbReference type="OrthoDB" id="1304916at2759"/>
<proteinExistence type="predicted"/>
<dbReference type="AlphaFoldDB" id="A0A9P0ZJY4"/>
<keyword evidence="3" id="KW-1185">Reference proteome</keyword>
<dbReference type="InterPro" id="IPR025452">
    <property type="entry name" value="DUF4218"/>
</dbReference>
<gene>
    <name evidence="2" type="ORF">CEURO_LOCUS15913</name>
</gene>
<sequence length="361" mass="42231">MVVDQIFHSVFTFQVSGYKSHDAHIILHFLLQVAIRRCLPKHVSIPLIRLGSFFQKVCSKVFSREDLDLLELEIKEVLCDLEEIFLPCFFDIMIHLPIHLVREIRLCGPVPYRWMYFMERYLCKLKAYVRNKCRPEGSIAEGYLMEECLTFCSRYLQDGVNRKLHYAPNTTHMDDNTENALFKVAGYTVVGVKRRKWKAFTLDDKTAALAHRYLLFNSDSEELEDLVREHQDQVCRTKKRSRWAQEHNHSHEFSTWLKDKVLHHCVSDSIFWLAKGPCPSANRYTEYFVNGYHFCMKGCDERCKTQNSGVTVTAITNSFASSKDKNPIIGEVVYYGAILDIVELNYWSKFKIVLFYASDTK</sequence>
<dbReference type="EMBL" id="CAMAPE010000041">
    <property type="protein sequence ID" value="CAH9102781.1"/>
    <property type="molecule type" value="Genomic_DNA"/>
</dbReference>
<dbReference type="PANTHER" id="PTHR48258">
    <property type="entry name" value="DUF4218 DOMAIN-CONTAINING PROTEIN-RELATED"/>
    <property type="match status" value="1"/>
</dbReference>
<evidence type="ECO:0000259" key="1">
    <source>
        <dbReference type="Pfam" id="PF13960"/>
    </source>
</evidence>
<name>A0A9P0ZJY4_CUSEU</name>
<dbReference type="Pfam" id="PF13960">
    <property type="entry name" value="DUF4218"/>
    <property type="match status" value="1"/>
</dbReference>
<accession>A0A9P0ZJY4</accession>
<protein>
    <recommendedName>
        <fullName evidence="1">DUF4218 domain-containing protein</fullName>
    </recommendedName>
</protein>
<organism evidence="2 3">
    <name type="scientific">Cuscuta europaea</name>
    <name type="common">European dodder</name>
    <dbReference type="NCBI Taxonomy" id="41803"/>
    <lineage>
        <taxon>Eukaryota</taxon>
        <taxon>Viridiplantae</taxon>
        <taxon>Streptophyta</taxon>
        <taxon>Embryophyta</taxon>
        <taxon>Tracheophyta</taxon>
        <taxon>Spermatophyta</taxon>
        <taxon>Magnoliopsida</taxon>
        <taxon>eudicotyledons</taxon>
        <taxon>Gunneridae</taxon>
        <taxon>Pentapetalae</taxon>
        <taxon>asterids</taxon>
        <taxon>lamiids</taxon>
        <taxon>Solanales</taxon>
        <taxon>Convolvulaceae</taxon>
        <taxon>Cuscuteae</taxon>
        <taxon>Cuscuta</taxon>
        <taxon>Cuscuta subgen. Cuscuta</taxon>
    </lineage>
</organism>
<dbReference type="PANTHER" id="PTHR48258:SF8">
    <property type="entry name" value="DUF4216 DOMAIN-CONTAINING PROTEIN"/>
    <property type="match status" value="1"/>
</dbReference>
<comment type="caution">
    <text evidence="2">The sequence shown here is derived from an EMBL/GenBank/DDBJ whole genome shotgun (WGS) entry which is preliminary data.</text>
</comment>
<reference evidence="2" key="1">
    <citation type="submission" date="2022-07" db="EMBL/GenBank/DDBJ databases">
        <authorList>
            <person name="Macas J."/>
            <person name="Novak P."/>
            <person name="Neumann P."/>
        </authorList>
    </citation>
    <scope>NUCLEOTIDE SEQUENCE</scope>
</reference>
<dbReference type="Proteomes" id="UP001152484">
    <property type="component" value="Unassembled WGS sequence"/>
</dbReference>
<evidence type="ECO:0000313" key="3">
    <source>
        <dbReference type="Proteomes" id="UP001152484"/>
    </source>
</evidence>